<dbReference type="Pfam" id="PF10706">
    <property type="entry name" value="Aminoglyc_resit"/>
    <property type="match status" value="1"/>
</dbReference>
<keyword evidence="2" id="KW-1185">Reference proteome</keyword>
<dbReference type="EMBL" id="JAGGLB010000026">
    <property type="protein sequence ID" value="MBP1994523.1"/>
    <property type="molecule type" value="Genomic_DNA"/>
</dbReference>
<comment type="caution">
    <text evidence="1">The sequence shown here is derived from an EMBL/GenBank/DDBJ whole genome shotgun (WGS) entry which is preliminary data.</text>
</comment>
<reference evidence="1 2" key="1">
    <citation type="submission" date="2021-03" db="EMBL/GenBank/DDBJ databases">
        <title>Genomic Encyclopedia of Type Strains, Phase IV (KMG-IV): sequencing the most valuable type-strain genomes for metagenomic binning, comparative biology and taxonomic classification.</title>
        <authorList>
            <person name="Goeker M."/>
        </authorList>
    </citation>
    <scope>NUCLEOTIDE SEQUENCE [LARGE SCALE GENOMIC DNA]</scope>
    <source>
        <strain evidence="1 2">DSM 26048</strain>
    </source>
</reference>
<evidence type="ECO:0008006" key="3">
    <source>
        <dbReference type="Google" id="ProtNLM"/>
    </source>
</evidence>
<sequence length="205" mass="23965">MRTDYYNWLPLTVPDIFRIFSNISVKWCIAGGWALDLYLGRQSRVHEDIDVIIFREDQFTAFEYLSKDWLLYKAHKGNLSLWKEGERLTATKDIWVSKDATSPWAFQIMIVDTEEEAWVYGRETSIRRPVKDICSTTHEGVPYLKPEIQLLYKGSSSEIRTKDLNDLLLLLPSLSPQAIEWLRSSLNIQFPSGHEWIKHIDQLTS</sequence>
<dbReference type="Gene3D" id="3.30.460.40">
    <property type="match status" value="1"/>
</dbReference>
<dbReference type="SUPFAM" id="SSF81301">
    <property type="entry name" value="Nucleotidyltransferase"/>
    <property type="match status" value="1"/>
</dbReference>
<evidence type="ECO:0000313" key="1">
    <source>
        <dbReference type="EMBL" id="MBP1994523.1"/>
    </source>
</evidence>
<name>A0ABS4J3V6_9BACL</name>
<gene>
    <name evidence="1" type="ORF">J2Z66_006162</name>
</gene>
<dbReference type="Proteomes" id="UP001519287">
    <property type="component" value="Unassembled WGS sequence"/>
</dbReference>
<proteinExistence type="predicted"/>
<organism evidence="1 2">
    <name type="scientific">Paenibacillus eucommiae</name>
    <dbReference type="NCBI Taxonomy" id="1355755"/>
    <lineage>
        <taxon>Bacteria</taxon>
        <taxon>Bacillati</taxon>
        <taxon>Bacillota</taxon>
        <taxon>Bacilli</taxon>
        <taxon>Bacillales</taxon>
        <taxon>Paenibacillaceae</taxon>
        <taxon>Paenibacillus</taxon>
    </lineage>
</organism>
<dbReference type="InterPro" id="IPR043519">
    <property type="entry name" value="NT_sf"/>
</dbReference>
<accession>A0ABS4J3V6</accession>
<dbReference type="InterPro" id="IPR019646">
    <property type="entry name" value="Aminoglyc_AdlTrfase"/>
</dbReference>
<dbReference type="RefSeq" id="WP_209976368.1">
    <property type="nucleotide sequence ID" value="NZ_JAGGLB010000026.1"/>
</dbReference>
<protein>
    <recommendedName>
        <fullName evidence="3">Aminoglycoside-2''-adenylyltransferase</fullName>
    </recommendedName>
</protein>
<evidence type="ECO:0000313" key="2">
    <source>
        <dbReference type="Proteomes" id="UP001519287"/>
    </source>
</evidence>